<dbReference type="EMBL" id="JAXOFX010000014">
    <property type="protein sequence ID" value="MDZ5473567.1"/>
    <property type="molecule type" value="Genomic_DNA"/>
</dbReference>
<accession>A0ABU5J2I0</accession>
<sequence>MGKLNWGISMLLAVSLVGLAGCSEQTSTREKELEERVAELEKQIAAYEKEEKEREQEEAEKKKEEEEQKPITVEIVHPETKEVIKTFTPLELGYGTKDSEFEKEIKTWAKEIARGTEQEEGYDQRMIPDRIGKDGQVIKGNPRVILEETELLERVVEASEKGGTVELPLYKTESGYKPEDVPTLGEAVVATYTTYYNTNVAGRSKNIELSAEAINNVILGTGDIFSFNTTVGPSDKAHGYQEAEEAVNGKLVMGVGGGICQTSSTLYNAIDKLGVKYVEHHNHSVNVGYVPKGRDATVSYGGVDFRFENTTGVPLLVKATTKNGSLTVEIRTSKAYKKQLKN</sequence>
<dbReference type="RefSeq" id="WP_322447859.1">
    <property type="nucleotide sequence ID" value="NZ_JAXOFX010000014.1"/>
</dbReference>
<dbReference type="Proteomes" id="UP001290455">
    <property type="component" value="Unassembled WGS sequence"/>
</dbReference>
<keyword evidence="2" id="KW-0732">Signal</keyword>
<name>A0ABU5J2I0_9BACI</name>
<evidence type="ECO:0000313" key="4">
    <source>
        <dbReference type="Proteomes" id="UP001290455"/>
    </source>
</evidence>
<dbReference type="Pfam" id="PF04294">
    <property type="entry name" value="VanW"/>
    <property type="match status" value="1"/>
</dbReference>
<comment type="caution">
    <text evidence="3">The sequence shown here is derived from an EMBL/GenBank/DDBJ whole genome shotgun (WGS) entry which is preliminary data.</text>
</comment>
<reference evidence="3 4" key="1">
    <citation type="submission" date="2023-11" db="EMBL/GenBank/DDBJ databases">
        <title>Bacillus jintuensis, isolated from a mudflat on the Beibu Gulf coast.</title>
        <authorList>
            <person name="Li M."/>
        </authorList>
    </citation>
    <scope>NUCLEOTIDE SEQUENCE [LARGE SCALE GENOMIC DNA]</scope>
    <source>
        <strain evidence="3 4">31A1R</strain>
    </source>
</reference>
<feature type="chain" id="PRO_5045292993" evidence="2">
    <location>
        <begin position="21"/>
        <end position="342"/>
    </location>
</feature>
<evidence type="ECO:0000256" key="1">
    <source>
        <dbReference type="SAM" id="MobiDB-lite"/>
    </source>
</evidence>
<dbReference type="InterPro" id="IPR052913">
    <property type="entry name" value="Glycopeptide_resist_protein"/>
</dbReference>
<feature type="signal peptide" evidence="2">
    <location>
        <begin position="1"/>
        <end position="20"/>
    </location>
</feature>
<feature type="compositionally biased region" description="Basic and acidic residues" evidence="1">
    <location>
        <begin position="48"/>
        <end position="69"/>
    </location>
</feature>
<evidence type="ECO:0000313" key="3">
    <source>
        <dbReference type="EMBL" id="MDZ5473567.1"/>
    </source>
</evidence>
<organism evidence="3 4">
    <name type="scientific">Robertmurraya mangrovi</name>
    <dbReference type="NCBI Taxonomy" id="3098077"/>
    <lineage>
        <taxon>Bacteria</taxon>
        <taxon>Bacillati</taxon>
        <taxon>Bacillota</taxon>
        <taxon>Bacilli</taxon>
        <taxon>Bacillales</taxon>
        <taxon>Bacillaceae</taxon>
        <taxon>Robertmurraya</taxon>
    </lineage>
</organism>
<dbReference type="PANTHER" id="PTHR35788">
    <property type="entry name" value="EXPORTED PROTEIN-RELATED"/>
    <property type="match status" value="1"/>
</dbReference>
<proteinExistence type="predicted"/>
<dbReference type="InterPro" id="IPR007391">
    <property type="entry name" value="Vancomycin_resist_VanW"/>
</dbReference>
<keyword evidence="4" id="KW-1185">Reference proteome</keyword>
<dbReference type="PROSITE" id="PS51257">
    <property type="entry name" value="PROKAR_LIPOPROTEIN"/>
    <property type="match status" value="1"/>
</dbReference>
<feature type="region of interest" description="Disordered" evidence="1">
    <location>
        <begin position="48"/>
        <end position="70"/>
    </location>
</feature>
<dbReference type="PANTHER" id="PTHR35788:SF1">
    <property type="entry name" value="EXPORTED PROTEIN"/>
    <property type="match status" value="1"/>
</dbReference>
<protein>
    <submittedName>
        <fullName evidence="3">VanW family protein</fullName>
    </submittedName>
</protein>
<evidence type="ECO:0000256" key="2">
    <source>
        <dbReference type="SAM" id="SignalP"/>
    </source>
</evidence>
<gene>
    <name evidence="3" type="ORF">SM124_17770</name>
</gene>